<dbReference type="InterPro" id="IPR003598">
    <property type="entry name" value="Ig_sub2"/>
</dbReference>
<evidence type="ECO:0000256" key="3">
    <source>
        <dbReference type="ARBA" id="ARBA00023157"/>
    </source>
</evidence>
<dbReference type="PROSITE" id="PS50835">
    <property type="entry name" value="IG_LIKE"/>
    <property type="match status" value="2"/>
</dbReference>
<dbReference type="Proteomes" id="UP001307889">
    <property type="component" value="Chromosome 1"/>
</dbReference>
<protein>
    <submittedName>
        <fullName evidence="7">IG</fullName>
    </submittedName>
</protein>
<dbReference type="EMBL" id="AP028909">
    <property type="protein sequence ID" value="BES88676.1"/>
    <property type="molecule type" value="Genomic_DNA"/>
</dbReference>
<gene>
    <name evidence="7" type="ORF">NTJ_01483</name>
</gene>
<evidence type="ECO:0000256" key="4">
    <source>
        <dbReference type="ARBA" id="ARBA00023180"/>
    </source>
</evidence>
<feature type="domain" description="Ig-like" evidence="6">
    <location>
        <begin position="222"/>
        <end position="303"/>
    </location>
</feature>
<evidence type="ECO:0000256" key="5">
    <source>
        <dbReference type="ARBA" id="ARBA00023319"/>
    </source>
</evidence>
<dbReference type="SMART" id="SM00409">
    <property type="entry name" value="IG"/>
    <property type="match status" value="4"/>
</dbReference>
<dbReference type="InterPro" id="IPR013783">
    <property type="entry name" value="Ig-like_fold"/>
</dbReference>
<evidence type="ECO:0000313" key="7">
    <source>
        <dbReference type="EMBL" id="BES88676.1"/>
    </source>
</evidence>
<dbReference type="InterPro" id="IPR051275">
    <property type="entry name" value="Cell_adhesion_signaling"/>
</dbReference>
<proteinExistence type="predicted"/>
<evidence type="ECO:0000256" key="1">
    <source>
        <dbReference type="ARBA" id="ARBA00004479"/>
    </source>
</evidence>
<feature type="domain" description="Ig-like" evidence="6">
    <location>
        <begin position="109"/>
        <end position="211"/>
    </location>
</feature>
<keyword evidence="4" id="KW-0325">Glycoprotein</keyword>
<sequence length="546" mass="58606">MYHSSDDILPVTPSHPEGKFCRRAVGDGGVEVKVRDGGRALLPCRGTVVGTPRWRHRGEPIAQDPRYHIDRITSNLIITRARPSDSGPWACSQHSPAVHLVVLEAPREPYLLIDSRRLDPGNSFVPVKENSRLSVECIVEGGSPAPGLHWLLVPPPGTAQQLPSLDPPEASPTPTQGIARSITNIPRVLRAHHNCTVACIVTHPTLPVSFNASILLDVQFTPSFAITRVPGFGIPLREGIAVSLKCDVDSNPPSVPMWQKDNNVPPVEQSNDGYLNFTSIKREHTGWYKCTTRHLLSTYSSIGYFLNVRYGDGEMAELEAVIGGGSTEAAASAGAAAVEVSVGGAVQLECGGHDRGCWGRVSSSGQVSPLGSGAPLNIHSVLYQQAGHYRCYAPEPDRLNSWRTHNVHLKVTGVPMVVARNFSLTADAGGSLSLIAEYCASPAASRILWLLPTARVIAPGSSEWGVTAHNITDGNWADCYKALLSVDRVGREHEGDFSLLVWSGRGIGQATIRVNVTGTDSSSAENQFSSSNLALFVVFLVILSQA</sequence>
<dbReference type="InterPro" id="IPR007110">
    <property type="entry name" value="Ig-like_dom"/>
</dbReference>
<keyword evidence="2" id="KW-0472">Membrane</keyword>
<dbReference type="InterPro" id="IPR003599">
    <property type="entry name" value="Ig_sub"/>
</dbReference>
<reference evidence="7 8" key="1">
    <citation type="submission" date="2023-09" db="EMBL/GenBank/DDBJ databases">
        <title>Nesidiocoris tenuis whole genome shotgun sequence.</title>
        <authorList>
            <person name="Shibata T."/>
            <person name="Shimoda M."/>
            <person name="Kobayashi T."/>
            <person name="Uehara T."/>
        </authorList>
    </citation>
    <scope>NUCLEOTIDE SEQUENCE [LARGE SCALE GENOMIC DNA]</scope>
    <source>
        <strain evidence="7 8">Japan</strain>
    </source>
</reference>
<dbReference type="SMART" id="SM00408">
    <property type="entry name" value="IGc2"/>
    <property type="match status" value="3"/>
</dbReference>
<dbReference type="PANTHER" id="PTHR11640">
    <property type="entry name" value="NEPHRIN"/>
    <property type="match status" value="1"/>
</dbReference>
<evidence type="ECO:0000313" key="8">
    <source>
        <dbReference type="Proteomes" id="UP001307889"/>
    </source>
</evidence>
<evidence type="ECO:0000256" key="2">
    <source>
        <dbReference type="ARBA" id="ARBA00023136"/>
    </source>
</evidence>
<comment type="subcellular location">
    <subcellularLocation>
        <location evidence="1">Membrane</location>
        <topology evidence="1">Single-pass type I membrane protein</topology>
    </subcellularLocation>
</comment>
<name>A0ABN7A8P7_9HEMI</name>
<dbReference type="PANTHER" id="PTHR11640:SF155">
    <property type="entry name" value="IG-LIKE DOMAIN-CONTAINING PROTEIN"/>
    <property type="match status" value="1"/>
</dbReference>
<dbReference type="InterPro" id="IPR036179">
    <property type="entry name" value="Ig-like_dom_sf"/>
</dbReference>
<dbReference type="Pfam" id="PF13927">
    <property type="entry name" value="Ig_3"/>
    <property type="match status" value="1"/>
</dbReference>
<organism evidence="7 8">
    <name type="scientific">Nesidiocoris tenuis</name>
    <dbReference type="NCBI Taxonomy" id="355587"/>
    <lineage>
        <taxon>Eukaryota</taxon>
        <taxon>Metazoa</taxon>
        <taxon>Ecdysozoa</taxon>
        <taxon>Arthropoda</taxon>
        <taxon>Hexapoda</taxon>
        <taxon>Insecta</taxon>
        <taxon>Pterygota</taxon>
        <taxon>Neoptera</taxon>
        <taxon>Paraneoptera</taxon>
        <taxon>Hemiptera</taxon>
        <taxon>Heteroptera</taxon>
        <taxon>Panheteroptera</taxon>
        <taxon>Cimicomorpha</taxon>
        <taxon>Miridae</taxon>
        <taxon>Dicyphina</taxon>
        <taxon>Nesidiocoris</taxon>
    </lineage>
</organism>
<keyword evidence="3" id="KW-1015">Disulfide bond</keyword>
<dbReference type="SUPFAM" id="SSF48726">
    <property type="entry name" value="Immunoglobulin"/>
    <property type="match status" value="4"/>
</dbReference>
<accession>A0ABN7A8P7</accession>
<dbReference type="Gene3D" id="2.60.40.10">
    <property type="entry name" value="Immunoglobulins"/>
    <property type="match status" value="3"/>
</dbReference>
<keyword evidence="8" id="KW-1185">Reference proteome</keyword>
<evidence type="ECO:0000259" key="6">
    <source>
        <dbReference type="PROSITE" id="PS50835"/>
    </source>
</evidence>
<keyword evidence="5" id="KW-0393">Immunoglobulin domain</keyword>